<feature type="compositionally biased region" description="Basic and acidic residues" evidence="2">
    <location>
        <begin position="232"/>
        <end position="242"/>
    </location>
</feature>
<feature type="region of interest" description="Disordered" evidence="2">
    <location>
        <begin position="1"/>
        <end position="33"/>
    </location>
</feature>
<organism evidence="3 4">
    <name type="scientific">Terfezia boudieri ATCC MYA-4762</name>
    <dbReference type="NCBI Taxonomy" id="1051890"/>
    <lineage>
        <taxon>Eukaryota</taxon>
        <taxon>Fungi</taxon>
        <taxon>Dikarya</taxon>
        <taxon>Ascomycota</taxon>
        <taxon>Pezizomycotina</taxon>
        <taxon>Pezizomycetes</taxon>
        <taxon>Pezizales</taxon>
        <taxon>Pezizaceae</taxon>
        <taxon>Terfezia</taxon>
    </lineage>
</organism>
<evidence type="ECO:0000313" key="4">
    <source>
        <dbReference type="Proteomes" id="UP000267821"/>
    </source>
</evidence>
<keyword evidence="1" id="KW-0539">Nucleus</keyword>
<feature type="region of interest" description="Disordered" evidence="2">
    <location>
        <begin position="256"/>
        <end position="321"/>
    </location>
</feature>
<accession>A0A3N4M5B6</accession>
<dbReference type="InParanoid" id="A0A3N4M5B6"/>
<name>A0A3N4M5B6_9PEZI</name>
<evidence type="ECO:0000256" key="1">
    <source>
        <dbReference type="ARBA" id="ARBA00023242"/>
    </source>
</evidence>
<feature type="compositionally biased region" description="Basic and acidic residues" evidence="2">
    <location>
        <begin position="290"/>
        <end position="312"/>
    </location>
</feature>
<proteinExistence type="predicted"/>
<sequence length="342" mass="37232">MVKGTAGHGRRETNAEFLGEQSPQLEGQPAAGQLALGRTAEKAFSLNSDVLQAGPLQNPGPSTQVVLNLTKGTPKVTKRQQSKTPRSKNSVNDSGEPRRRGGKRTACDACRKSRRKCAHGLDGTSLAAGPQAEDDAESDDDQSAREPTVILEGADEAKGSVQGAGEASIKADYQADEGIPHSEQATPSEQLLQESELLAQQLQQQQDLIQEIDSTQSMSPELVTLEEAATSSRREASLENTRESIELEAMEVPEYTMHIIPNSAGRGKRKRVAETEEDSSRRTRPAPSFDESRGSPKRLRVDDMETSPKENRVQNTPEKQAWQEMKAAEFGLRKRSKSKSSS</sequence>
<feature type="compositionally biased region" description="Polar residues" evidence="2">
    <location>
        <begin position="82"/>
        <end position="93"/>
    </location>
</feature>
<dbReference type="OrthoDB" id="10356058at2759"/>
<dbReference type="InterPro" id="IPR001138">
    <property type="entry name" value="Zn2Cys6_DnaBD"/>
</dbReference>
<feature type="compositionally biased region" description="Basic and acidic residues" evidence="2">
    <location>
        <begin position="95"/>
        <end position="111"/>
    </location>
</feature>
<reference evidence="3 4" key="1">
    <citation type="journal article" date="2018" name="Nat. Ecol. Evol.">
        <title>Pezizomycetes genomes reveal the molecular basis of ectomycorrhizal truffle lifestyle.</title>
        <authorList>
            <person name="Murat C."/>
            <person name="Payen T."/>
            <person name="Noel B."/>
            <person name="Kuo A."/>
            <person name="Morin E."/>
            <person name="Chen J."/>
            <person name="Kohler A."/>
            <person name="Krizsan K."/>
            <person name="Balestrini R."/>
            <person name="Da Silva C."/>
            <person name="Montanini B."/>
            <person name="Hainaut M."/>
            <person name="Levati E."/>
            <person name="Barry K.W."/>
            <person name="Belfiori B."/>
            <person name="Cichocki N."/>
            <person name="Clum A."/>
            <person name="Dockter R.B."/>
            <person name="Fauchery L."/>
            <person name="Guy J."/>
            <person name="Iotti M."/>
            <person name="Le Tacon F."/>
            <person name="Lindquist E.A."/>
            <person name="Lipzen A."/>
            <person name="Malagnac F."/>
            <person name="Mello A."/>
            <person name="Molinier V."/>
            <person name="Miyauchi S."/>
            <person name="Poulain J."/>
            <person name="Riccioni C."/>
            <person name="Rubini A."/>
            <person name="Sitrit Y."/>
            <person name="Splivallo R."/>
            <person name="Traeger S."/>
            <person name="Wang M."/>
            <person name="Zifcakova L."/>
            <person name="Wipf D."/>
            <person name="Zambonelli A."/>
            <person name="Paolocci F."/>
            <person name="Nowrousian M."/>
            <person name="Ottonello S."/>
            <person name="Baldrian P."/>
            <person name="Spatafora J.W."/>
            <person name="Henrissat B."/>
            <person name="Nagy L.G."/>
            <person name="Aury J.M."/>
            <person name="Wincker P."/>
            <person name="Grigoriev I.V."/>
            <person name="Bonfante P."/>
            <person name="Martin F.M."/>
        </authorList>
    </citation>
    <scope>NUCLEOTIDE SEQUENCE [LARGE SCALE GENOMIC DNA]</scope>
    <source>
        <strain evidence="3 4">ATCC MYA-4762</strain>
    </source>
</reference>
<dbReference type="GO" id="GO:0008270">
    <property type="term" value="F:zinc ion binding"/>
    <property type="evidence" value="ECO:0007669"/>
    <property type="project" value="InterPro"/>
</dbReference>
<feature type="region of interest" description="Disordered" evidence="2">
    <location>
        <begin position="215"/>
        <end position="242"/>
    </location>
</feature>
<dbReference type="CDD" id="cd00067">
    <property type="entry name" value="GAL4"/>
    <property type="match status" value="1"/>
</dbReference>
<evidence type="ECO:0000256" key="2">
    <source>
        <dbReference type="SAM" id="MobiDB-lite"/>
    </source>
</evidence>
<dbReference type="GO" id="GO:0000981">
    <property type="term" value="F:DNA-binding transcription factor activity, RNA polymerase II-specific"/>
    <property type="evidence" value="ECO:0007669"/>
    <property type="project" value="InterPro"/>
</dbReference>
<evidence type="ECO:0000313" key="3">
    <source>
        <dbReference type="EMBL" id="RPB29078.1"/>
    </source>
</evidence>
<dbReference type="AlphaFoldDB" id="A0A3N4M5B6"/>
<feature type="compositionally biased region" description="Basic and acidic residues" evidence="2">
    <location>
        <begin position="272"/>
        <end position="281"/>
    </location>
</feature>
<feature type="region of interest" description="Disordered" evidence="2">
    <location>
        <begin position="51"/>
        <end position="189"/>
    </location>
</feature>
<feature type="compositionally biased region" description="Acidic residues" evidence="2">
    <location>
        <begin position="132"/>
        <end position="141"/>
    </location>
</feature>
<protein>
    <submittedName>
        <fullName evidence="3">Uncharacterized protein</fullName>
    </submittedName>
</protein>
<dbReference type="Proteomes" id="UP000267821">
    <property type="component" value="Unassembled WGS sequence"/>
</dbReference>
<dbReference type="EMBL" id="ML121528">
    <property type="protein sequence ID" value="RPB29078.1"/>
    <property type="molecule type" value="Genomic_DNA"/>
</dbReference>
<gene>
    <name evidence="3" type="ORF">L211DRAFT_255614</name>
</gene>
<keyword evidence="4" id="KW-1185">Reference proteome</keyword>
<feature type="compositionally biased region" description="Polar residues" evidence="2">
    <location>
        <begin position="59"/>
        <end position="71"/>
    </location>
</feature>